<dbReference type="RefSeq" id="WP_146595936.1">
    <property type="nucleotide sequence ID" value="NZ_SJPT01000006.1"/>
</dbReference>
<keyword evidence="4" id="KW-1185">Reference proteome</keyword>
<comment type="caution">
    <text evidence="3">The sequence shown here is derived from an EMBL/GenBank/DDBJ whole genome shotgun (WGS) entry which is preliminary data.</text>
</comment>
<protein>
    <recommendedName>
        <fullName evidence="2">Cadherin domain-containing protein</fullName>
    </recommendedName>
</protein>
<reference evidence="3 4" key="1">
    <citation type="submission" date="2019-02" db="EMBL/GenBank/DDBJ databases">
        <title>Deep-cultivation of Planctomycetes and their phenomic and genomic characterization uncovers novel biology.</title>
        <authorList>
            <person name="Wiegand S."/>
            <person name="Jogler M."/>
            <person name="Boedeker C."/>
            <person name="Pinto D."/>
            <person name="Vollmers J."/>
            <person name="Rivas-Marin E."/>
            <person name="Kohn T."/>
            <person name="Peeters S.H."/>
            <person name="Heuer A."/>
            <person name="Rast P."/>
            <person name="Oberbeckmann S."/>
            <person name="Bunk B."/>
            <person name="Jeske O."/>
            <person name="Meyerdierks A."/>
            <person name="Storesund J.E."/>
            <person name="Kallscheuer N."/>
            <person name="Luecker S."/>
            <person name="Lage O.M."/>
            <person name="Pohl T."/>
            <person name="Merkel B.J."/>
            <person name="Hornburger P."/>
            <person name="Mueller R.-W."/>
            <person name="Bruemmer F."/>
            <person name="Labrenz M."/>
            <person name="Spormann A.M."/>
            <person name="Op Den Camp H."/>
            <person name="Overmann J."/>
            <person name="Amann R."/>
            <person name="Jetten M.S.M."/>
            <person name="Mascher T."/>
            <person name="Medema M.H."/>
            <person name="Devos D.P."/>
            <person name="Kaster A.-K."/>
            <person name="Ovreas L."/>
            <person name="Rohde M."/>
            <person name="Galperin M.Y."/>
            <person name="Jogler C."/>
        </authorList>
    </citation>
    <scope>NUCLEOTIDE SEQUENCE [LARGE SCALE GENOMIC DNA]</scope>
    <source>
        <strain evidence="3 4">Pla52o</strain>
    </source>
</reference>
<dbReference type="SUPFAM" id="SSF49313">
    <property type="entry name" value="Cadherin-like"/>
    <property type="match status" value="2"/>
</dbReference>
<dbReference type="OrthoDB" id="237985at2"/>
<sequence>MAQRRSSRIQLEKRRRIGVRRRPMVEHLGDRRVLAAITGVIFDDLDHSFRQEPGEASLPQRLVYLDANNNAVLETGERIAVADEAGAFRFEGLGDGDHHVRLFNGTEVQTQRFPFQATVETPSIAMTESIGLFAAPEHGALVLTPTGVEVSDLWLAENETISVGTNLSKLQPLGDGTFLVLGGEAEGDTAWIVDPVAKTSNAIDLSGTGTPQRWSDVAVDGAGRGVLIGTHSEPGFVTALDASDPELEVVVVTTTTLVPADTTVIASDTGPRSVFAWAGEDGLKLSLWSNETASMITPEPIEVAGVSRLLDFDDESGLLVLRQSDGGVSVVDANADFATLHSFAEMTGPVTLDGARDLLMTVSPVESLLRVVDLRDGADIAKLAVNLATIGEVRSIASEGEPNAVIVLGTTGIVEVSLRRDDAHRVKIVDQQDASPIQFALSVQGDNTAPSYTEIPSLTTAEDNVLKLAAPGILAGVSDAQGDQFVVLQKGNAVHGVVHVGVDGSLTYTPNVDFYGDDSVTVTLHDGVSESDPFELSITVLPVADDPTSVVIQLDPVPEILALGEAVGLIEVIDADGINNHVIKIDDPRFEMNAHGAIVFVGGIHGEGLDFETEPMIPLTITVTDSETGTELVSYSAVTVSNANDPITGITPSEASVYENATGDTITELFVVDQDSDQFHILTVDDERFVIDGSDLRLADGVSLNYEETQQIVVNVTATEWGVVGAVPFTQAITVNVLDLPEQPEVLWLVGDTVDEFTVGAVVGNITLDGQPATDRFVLTVDDTRFQVVGGVLKLVGDQVVKRATQSEIELTVTAIDSHNEFQSLSSTFVISVLENATPFHNHVNPYDVDNGGSVTVADALAIINYLNVYAPGPVGAGNPALGYDVNADGLVTALDALLILNEINRSGNGGGTVGDGEQEGTGADGEKVVSPTPMPQIANGANDKDVGPNDPLRNDRAIVDTLNEEPLNGEPLNGDRNGGFEVAAPSDPRYRQIAADLSVSKSATDFSAQMDETIRLLSDPKA</sequence>
<dbReference type="InterPro" id="IPR041690">
    <property type="entry name" value="Cadherin_5"/>
</dbReference>
<dbReference type="GO" id="GO:0016020">
    <property type="term" value="C:membrane"/>
    <property type="evidence" value="ECO:0007669"/>
    <property type="project" value="InterPro"/>
</dbReference>
<dbReference type="InterPro" id="IPR002126">
    <property type="entry name" value="Cadherin-like_dom"/>
</dbReference>
<feature type="region of interest" description="Disordered" evidence="1">
    <location>
        <begin position="964"/>
        <end position="985"/>
    </location>
</feature>
<dbReference type="GO" id="GO:0000272">
    <property type="term" value="P:polysaccharide catabolic process"/>
    <property type="evidence" value="ECO:0007669"/>
    <property type="project" value="InterPro"/>
</dbReference>
<dbReference type="InterPro" id="IPR002105">
    <property type="entry name" value="Dockerin_1_rpt"/>
</dbReference>
<dbReference type="SUPFAM" id="SSF63446">
    <property type="entry name" value="Type I dockerin domain"/>
    <property type="match status" value="1"/>
</dbReference>
<dbReference type="Gene3D" id="2.60.40.3440">
    <property type="match status" value="1"/>
</dbReference>
<accession>A0A5C6CEC7</accession>
<gene>
    <name evidence="3" type="ORF">Pla52o_38330</name>
</gene>
<proteinExistence type="predicted"/>
<feature type="domain" description="Cadherin" evidence="2">
    <location>
        <begin position="615"/>
        <end position="746"/>
    </location>
</feature>
<dbReference type="GO" id="GO:0004553">
    <property type="term" value="F:hydrolase activity, hydrolyzing O-glycosyl compounds"/>
    <property type="evidence" value="ECO:0007669"/>
    <property type="project" value="InterPro"/>
</dbReference>
<dbReference type="Pfam" id="PF17892">
    <property type="entry name" value="Cadherin_5"/>
    <property type="match status" value="1"/>
</dbReference>
<organism evidence="3 4">
    <name type="scientific">Novipirellula galeiformis</name>
    <dbReference type="NCBI Taxonomy" id="2528004"/>
    <lineage>
        <taxon>Bacteria</taxon>
        <taxon>Pseudomonadati</taxon>
        <taxon>Planctomycetota</taxon>
        <taxon>Planctomycetia</taxon>
        <taxon>Pirellulales</taxon>
        <taxon>Pirellulaceae</taxon>
        <taxon>Novipirellula</taxon>
    </lineage>
</organism>
<dbReference type="Gene3D" id="1.10.1330.10">
    <property type="entry name" value="Dockerin domain"/>
    <property type="match status" value="1"/>
</dbReference>
<feature type="region of interest" description="Disordered" evidence="1">
    <location>
        <begin position="908"/>
        <end position="951"/>
    </location>
</feature>
<evidence type="ECO:0000259" key="2">
    <source>
        <dbReference type="PROSITE" id="PS50268"/>
    </source>
</evidence>
<dbReference type="EMBL" id="SJPT01000006">
    <property type="protein sequence ID" value="TWU21646.1"/>
    <property type="molecule type" value="Genomic_DNA"/>
</dbReference>
<dbReference type="GO" id="GO:0007156">
    <property type="term" value="P:homophilic cell adhesion via plasma membrane adhesion molecules"/>
    <property type="evidence" value="ECO:0007669"/>
    <property type="project" value="InterPro"/>
</dbReference>
<dbReference type="InterPro" id="IPR011044">
    <property type="entry name" value="Quino_amine_DH_bsu"/>
</dbReference>
<dbReference type="PROSITE" id="PS50268">
    <property type="entry name" value="CADHERIN_2"/>
    <property type="match status" value="1"/>
</dbReference>
<name>A0A5C6CEC7_9BACT</name>
<dbReference type="SUPFAM" id="SSF117074">
    <property type="entry name" value="Hypothetical protein PA1324"/>
    <property type="match status" value="1"/>
</dbReference>
<dbReference type="CDD" id="cd11304">
    <property type="entry name" value="Cadherin_repeat"/>
    <property type="match status" value="2"/>
</dbReference>
<dbReference type="SUPFAM" id="SSF50969">
    <property type="entry name" value="YVTN repeat-like/Quinoprotein amine dehydrogenase"/>
    <property type="match status" value="1"/>
</dbReference>
<dbReference type="Pfam" id="PF00404">
    <property type="entry name" value="Dockerin_1"/>
    <property type="match status" value="1"/>
</dbReference>
<dbReference type="AlphaFoldDB" id="A0A5C6CEC7"/>
<dbReference type="Gene3D" id="2.60.40.10">
    <property type="entry name" value="Immunoglobulins"/>
    <property type="match status" value="1"/>
</dbReference>
<dbReference type="InterPro" id="IPR013783">
    <property type="entry name" value="Ig-like_fold"/>
</dbReference>
<evidence type="ECO:0000313" key="3">
    <source>
        <dbReference type="EMBL" id="TWU21646.1"/>
    </source>
</evidence>
<dbReference type="InterPro" id="IPR036439">
    <property type="entry name" value="Dockerin_dom_sf"/>
</dbReference>
<evidence type="ECO:0000313" key="4">
    <source>
        <dbReference type="Proteomes" id="UP000316304"/>
    </source>
</evidence>
<dbReference type="Proteomes" id="UP000316304">
    <property type="component" value="Unassembled WGS sequence"/>
</dbReference>
<dbReference type="InterPro" id="IPR015919">
    <property type="entry name" value="Cadherin-like_sf"/>
</dbReference>
<evidence type="ECO:0000256" key="1">
    <source>
        <dbReference type="SAM" id="MobiDB-lite"/>
    </source>
</evidence>
<dbReference type="GO" id="GO:0005509">
    <property type="term" value="F:calcium ion binding"/>
    <property type="evidence" value="ECO:0007669"/>
    <property type="project" value="InterPro"/>
</dbReference>